<dbReference type="EMBL" id="ML179331">
    <property type="protein sequence ID" value="THU90566.1"/>
    <property type="molecule type" value="Genomic_DNA"/>
</dbReference>
<feature type="repeat" description="ANK" evidence="6">
    <location>
        <begin position="134"/>
        <end position="172"/>
    </location>
</feature>
<evidence type="ECO:0000256" key="6">
    <source>
        <dbReference type="PROSITE-ProRule" id="PRU00023"/>
    </source>
</evidence>
<evidence type="ECO:0000256" key="7">
    <source>
        <dbReference type="PROSITE-ProRule" id="PRU00134"/>
    </source>
</evidence>
<dbReference type="Pfam" id="PF12796">
    <property type="entry name" value="Ank_2"/>
    <property type="match status" value="1"/>
</dbReference>
<keyword evidence="3 7" id="KW-0863">Zinc-finger</keyword>
<dbReference type="OrthoDB" id="194358at2759"/>
<dbReference type="InterPro" id="IPR002110">
    <property type="entry name" value="Ankyrin_rpt"/>
</dbReference>
<keyword evidence="5 6" id="KW-0040">ANK repeat</keyword>
<evidence type="ECO:0000313" key="9">
    <source>
        <dbReference type="EMBL" id="THU90566.1"/>
    </source>
</evidence>
<keyword evidence="1" id="KW-0479">Metal-binding</keyword>
<feature type="domain" description="MYND-type" evidence="8">
    <location>
        <begin position="246"/>
        <end position="284"/>
    </location>
</feature>
<name>A0A4S8LML5_DENBC</name>
<keyword evidence="10" id="KW-1185">Reference proteome</keyword>
<dbReference type="PROSITE" id="PS50088">
    <property type="entry name" value="ANK_REPEAT"/>
    <property type="match status" value="1"/>
</dbReference>
<reference evidence="9 10" key="1">
    <citation type="journal article" date="2019" name="Nat. Ecol. Evol.">
        <title>Megaphylogeny resolves global patterns of mushroom evolution.</title>
        <authorList>
            <person name="Varga T."/>
            <person name="Krizsan K."/>
            <person name="Foldi C."/>
            <person name="Dima B."/>
            <person name="Sanchez-Garcia M."/>
            <person name="Sanchez-Ramirez S."/>
            <person name="Szollosi G.J."/>
            <person name="Szarkandi J.G."/>
            <person name="Papp V."/>
            <person name="Albert L."/>
            <person name="Andreopoulos W."/>
            <person name="Angelini C."/>
            <person name="Antonin V."/>
            <person name="Barry K.W."/>
            <person name="Bougher N.L."/>
            <person name="Buchanan P."/>
            <person name="Buyck B."/>
            <person name="Bense V."/>
            <person name="Catcheside P."/>
            <person name="Chovatia M."/>
            <person name="Cooper J."/>
            <person name="Damon W."/>
            <person name="Desjardin D."/>
            <person name="Finy P."/>
            <person name="Geml J."/>
            <person name="Haridas S."/>
            <person name="Hughes K."/>
            <person name="Justo A."/>
            <person name="Karasinski D."/>
            <person name="Kautmanova I."/>
            <person name="Kiss B."/>
            <person name="Kocsube S."/>
            <person name="Kotiranta H."/>
            <person name="LaButti K.M."/>
            <person name="Lechner B.E."/>
            <person name="Liimatainen K."/>
            <person name="Lipzen A."/>
            <person name="Lukacs Z."/>
            <person name="Mihaltcheva S."/>
            <person name="Morgado L.N."/>
            <person name="Niskanen T."/>
            <person name="Noordeloos M.E."/>
            <person name="Ohm R.A."/>
            <person name="Ortiz-Santana B."/>
            <person name="Ovrebo C."/>
            <person name="Racz N."/>
            <person name="Riley R."/>
            <person name="Savchenko A."/>
            <person name="Shiryaev A."/>
            <person name="Soop K."/>
            <person name="Spirin V."/>
            <person name="Szebenyi C."/>
            <person name="Tomsovsky M."/>
            <person name="Tulloss R.E."/>
            <person name="Uehling J."/>
            <person name="Grigoriev I.V."/>
            <person name="Vagvolgyi C."/>
            <person name="Papp T."/>
            <person name="Martin F.M."/>
            <person name="Miettinen O."/>
            <person name="Hibbett D.S."/>
            <person name="Nagy L.G."/>
        </authorList>
    </citation>
    <scope>NUCLEOTIDE SEQUENCE [LARGE SCALE GENOMIC DNA]</scope>
    <source>
        <strain evidence="9 10">CBS 962.96</strain>
    </source>
</reference>
<evidence type="ECO:0000256" key="3">
    <source>
        <dbReference type="ARBA" id="ARBA00022771"/>
    </source>
</evidence>
<dbReference type="PROSITE" id="PS50297">
    <property type="entry name" value="ANK_REP_REGION"/>
    <property type="match status" value="1"/>
</dbReference>
<dbReference type="SUPFAM" id="SSF144232">
    <property type="entry name" value="HIT/MYND zinc finger-like"/>
    <property type="match status" value="1"/>
</dbReference>
<organism evidence="9 10">
    <name type="scientific">Dendrothele bispora (strain CBS 962.96)</name>
    <dbReference type="NCBI Taxonomy" id="1314807"/>
    <lineage>
        <taxon>Eukaryota</taxon>
        <taxon>Fungi</taxon>
        <taxon>Dikarya</taxon>
        <taxon>Basidiomycota</taxon>
        <taxon>Agaricomycotina</taxon>
        <taxon>Agaricomycetes</taxon>
        <taxon>Agaricomycetidae</taxon>
        <taxon>Agaricales</taxon>
        <taxon>Agaricales incertae sedis</taxon>
        <taxon>Dendrothele</taxon>
    </lineage>
</organism>
<dbReference type="SMART" id="SM00248">
    <property type="entry name" value="ANK"/>
    <property type="match status" value="2"/>
</dbReference>
<dbReference type="InterPro" id="IPR002893">
    <property type="entry name" value="Znf_MYND"/>
</dbReference>
<dbReference type="PANTHER" id="PTHR24173">
    <property type="entry name" value="ANKYRIN REPEAT CONTAINING"/>
    <property type="match status" value="1"/>
</dbReference>
<keyword evidence="4" id="KW-0862">Zinc</keyword>
<keyword evidence="2" id="KW-0677">Repeat</keyword>
<dbReference type="AlphaFoldDB" id="A0A4S8LML5"/>
<dbReference type="Gene3D" id="6.10.140.2220">
    <property type="match status" value="1"/>
</dbReference>
<proteinExistence type="predicted"/>
<gene>
    <name evidence="9" type="ORF">K435DRAFT_864196</name>
</gene>
<dbReference type="PANTHER" id="PTHR24173:SF74">
    <property type="entry name" value="ANKYRIN REPEAT DOMAIN-CONTAINING PROTEIN 16"/>
    <property type="match status" value="1"/>
</dbReference>
<protein>
    <recommendedName>
        <fullName evidence="8">MYND-type domain-containing protein</fullName>
    </recommendedName>
</protein>
<evidence type="ECO:0000256" key="4">
    <source>
        <dbReference type="ARBA" id="ARBA00022833"/>
    </source>
</evidence>
<accession>A0A4S8LML5</accession>
<sequence>MSTPEENPAWSGGVTVSREMKDICKKKGFLRSFHGGQRLRTLFRAESGNWDCEKLSPFGKACFFGALDRVVLMYAMSGIDLKGHESGFNHGYASLVVLGAQRIMAHPGGPSLEHVDTLKFLLGAGAPADVQDICGHTALHHACQMGVRNKELVLELIRVLFDNGANVNHQNRYGEVALFLCFKSNNVQALEILMEHNADTNIPEADGITPAAFYSRCGPKVEAVMARWIRKRKGEEELPRQGKKCCDCCGKEDVPLKNCGRCQVARYCSVECQKKVWSAHKKKCQPFSTVNTVTLKPFYQEGMHFIPVSDKVRAAMGYAESEIPERNLRGSHIPKVDEPKNLIIKVQIPAIYTPEGAKPAGTKDGDLAIYTKKRDLACMVRKVDQADGGAPYDKLVQVIKTKGVRGLKAYFAAELKNKDELVIKISEVLAEQPF</sequence>
<evidence type="ECO:0000256" key="2">
    <source>
        <dbReference type="ARBA" id="ARBA00022737"/>
    </source>
</evidence>
<dbReference type="Pfam" id="PF01753">
    <property type="entry name" value="zf-MYND"/>
    <property type="match status" value="1"/>
</dbReference>
<dbReference type="Proteomes" id="UP000297245">
    <property type="component" value="Unassembled WGS sequence"/>
</dbReference>
<evidence type="ECO:0000256" key="1">
    <source>
        <dbReference type="ARBA" id="ARBA00022723"/>
    </source>
</evidence>
<dbReference type="InterPro" id="IPR036770">
    <property type="entry name" value="Ankyrin_rpt-contain_sf"/>
</dbReference>
<evidence type="ECO:0000256" key="5">
    <source>
        <dbReference type="ARBA" id="ARBA00023043"/>
    </source>
</evidence>
<dbReference type="PROSITE" id="PS50865">
    <property type="entry name" value="ZF_MYND_2"/>
    <property type="match status" value="1"/>
</dbReference>
<dbReference type="Gene3D" id="1.25.40.20">
    <property type="entry name" value="Ankyrin repeat-containing domain"/>
    <property type="match status" value="1"/>
</dbReference>
<dbReference type="GO" id="GO:0008270">
    <property type="term" value="F:zinc ion binding"/>
    <property type="evidence" value="ECO:0007669"/>
    <property type="project" value="UniProtKB-KW"/>
</dbReference>
<evidence type="ECO:0000313" key="10">
    <source>
        <dbReference type="Proteomes" id="UP000297245"/>
    </source>
</evidence>
<evidence type="ECO:0000259" key="8">
    <source>
        <dbReference type="PROSITE" id="PS50865"/>
    </source>
</evidence>
<dbReference type="SUPFAM" id="SSF48403">
    <property type="entry name" value="Ankyrin repeat"/>
    <property type="match status" value="1"/>
</dbReference>